<dbReference type="Pfam" id="PF04542">
    <property type="entry name" value="Sigma70_r2"/>
    <property type="match status" value="1"/>
</dbReference>
<accession>A0A382EKM4</accession>
<evidence type="ECO:0000313" key="2">
    <source>
        <dbReference type="EMBL" id="SVB50644.1"/>
    </source>
</evidence>
<dbReference type="InterPro" id="IPR007627">
    <property type="entry name" value="RNA_pol_sigma70_r2"/>
</dbReference>
<dbReference type="InterPro" id="IPR013325">
    <property type="entry name" value="RNA_pol_sigma_r2"/>
</dbReference>
<proteinExistence type="predicted"/>
<protein>
    <recommendedName>
        <fullName evidence="1">RNA polymerase sigma-70 region 2 domain-containing protein</fullName>
    </recommendedName>
</protein>
<dbReference type="GO" id="GO:0003700">
    <property type="term" value="F:DNA-binding transcription factor activity"/>
    <property type="evidence" value="ECO:0007669"/>
    <property type="project" value="InterPro"/>
</dbReference>
<dbReference type="EMBL" id="UINC01044760">
    <property type="protein sequence ID" value="SVB50644.1"/>
    <property type="molecule type" value="Genomic_DNA"/>
</dbReference>
<dbReference type="AlphaFoldDB" id="A0A382EKM4"/>
<gene>
    <name evidence="2" type="ORF">METZ01_LOCUS203498</name>
</gene>
<feature type="non-terminal residue" evidence="2">
    <location>
        <position position="87"/>
    </location>
</feature>
<dbReference type="GO" id="GO:0006352">
    <property type="term" value="P:DNA-templated transcription initiation"/>
    <property type="evidence" value="ECO:0007669"/>
    <property type="project" value="InterPro"/>
</dbReference>
<evidence type="ECO:0000259" key="1">
    <source>
        <dbReference type="Pfam" id="PF04542"/>
    </source>
</evidence>
<dbReference type="Gene3D" id="1.10.1740.10">
    <property type="match status" value="1"/>
</dbReference>
<sequence>MVSAAEVLDCTSHEPLPVLDRSDNTHCYNCIIESMQTQAYDLARRMLDDWSLAEDAVQESFVSGYRAFHQFRGDNLNAWLMRIVANT</sequence>
<name>A0A382EKM4_9ZZZZ</name>
<reference evidence="2" key="1">
    <citation type="submission" date="2018-05" db="EMBL/GenBank/DDBJ databases">
        <authorList>
            <person name="Lanie J.A."/>
            <person name="Ng W.-L."/>
            <person name="Kazmierczak K.M."/>
            <person name="Andrzejewski T.M."/>
            <person name="Davidsen T.M."/>
            <person name="Wayne K.J."/>
            <person name="Tettelin H."/>
            <person name="Glass J.I."/>
            <person name="Rusch D."/>
            <person name="Podicherti R."/>
            <person name="Tsui H.-C.T."/>
            <person name="Winkler M.E."/>
        </authorList>
    </citation>
    <scope>NUCLEOTIDE SEQUENCE</scope>
</reference>
<feature type="domain" description="RNA polymerase sigma-70 region 2" evidence="1">
    <location>
        <begin position="32"/>
        <end position="87"/>
    </location>
</feature>
<organism evidence="2">
    <name type="scientific">marine metagenome</name>
    <dbReference type="NCBI Taxonomy" id="408172"/>
    <lineage>
        <taxon>unclassified sequences</taxon>
        <taxon>metagenomes</taxon>
        <taxon>ecological metagenomes</taxon>
    </lineage>
</organism>
<dbReference type="SUPFAM" id="SSF88946">
    <property type="entry name" value="Sigma2 domain of RNA polymerase sigma factors"/>
    <property type="match status" value="1"/>
</dbReference>